<comment type="caution">
    <text evidence="4">The sequence shown here is derived from an EMBL/GenBank/DDBJ whole genome shotgun (WGS) entry which is preliminary data.</text>
</comment>
<evidence type="ECO:0000313" key="5">
    <source>
        <dbReference type="Proteomes" id="UP001140949"/>
    </source>
</evidence>
<evidence type="ECO:0000259" key="3">
    <source>
        <dbReference type="Pfam" id="PF00561"/>
    </source>
</evidence>
<dbReference type="AlphaFoldDB" id="A0AAX6G260"/>
<dbReference type="InterPro" id="IPR000639">
    <property type="entry name" value="Epox_hydrolase-like"/>
</dbReference>
<evidence type="ECO:0000256" key="2">
    <source>
        <dbReference type="ARBA" id="ARBA00038334"/>
    </source>
</evidence>
<dbReference type="PRINTS" id="PR00111">
    <property type="entry name" value="ABHYDROLASE"/>
</dbReference>
<name>A0AAX6G260_IRIPA</name>
<reference evidence="4" key="2">
    <citation type="submission" date="2023-04" db="EMBL/GenBank/DDBJ databases">
        <authorList>
            <person name="Bruccoleri R.E."/>
            <person name="Oakeley E.J."/>
            <person name="Faust A.-M."/>
            <person name="Dessus-Babus S."/>
            <person name="Altorfer M."/>
            <person name="Burckhardt D."/>
            <person name="Oertli M."/>
            <person name="Naumann U."/>
            <person name="Petersen F."/>
            <person name="Wong J."/>
        </authorList>
    </citation>
    <scope>NUCLEOTIDE SEQUENCE</scope>
    <source>
        <strain evidence="4">GSM-AAB239-AS_SAM_17_03QT</strain>
        <tissue evidence="4">Leaf</tissue>
    </source>
</reference>
<dbReference type="Gene3D" id="3.40.50.1820">
    <property type="entry name" value="alpha/beta hydrolase"/>
    <property type="match status" value="1"/>
</dbReference>
<evidence type="ECO:0000313" key="4">
    <source>
        <dbReference type="EMBL" id="KAJ6822567.1"/>
    </source>
</evidence>
<dbReference type="InterPro" id="IPR029058">
    <property type="entry name" value="AB_hydrolase_fold"/>
</dbReference>
<dbReference type="Pfam" id="PF00561">
    <property type="entry name" value="Abhydrolase_1"/>
    <property type="match status" value="1"/>
</dbReference>
<keyword evidence="1" id="KW-0378">Hydrolase</keyword>
<sequence length="316" mass="35040">MDLKKISHSHLNIRGLNLHIAQAGDGELGTVVFLHGFPEIWYSWRHQMVAAADAGFRAIAPDLPGYGLSEVPSDSELSWEDLTATLLALLDMLGVPKIFLVGKDFGAKPVFDFALLHPGRVLGVVTLGVPFLPRANPTAAQPPEGFYIARWREPGRAEADFGRFDTKTVIRNIYILFSGSELPMAEEGQEIMDLVDPSAPLPPWFTQEDLQEYTDLYAKSGFKSALQVPYRSLHKYTEIADPKIEVPALLIMGEKDYILRFSGLEDYVRSGTVKDFVPDLDVAFVPEGTHFPQEQFPGLVNQLLVEFLGKHVSASS</sequence>
<dbReference type="PANTHER" id="PTHR43329">
    <property type="entry name" value="EPOXIDE HYDROLASE"/>
    <property type="match status" value="1"/>
</dbReference>
<reference evidence="4" key="1">
    <citation type="journal article" date="2023" name="GigaByte">
        <title>Genome assembly of the bearded iris, Iris pallida Lam.</title>
        <authorList>
            <person name="Bruccoleri R.E."/>
            <person name="Oakeley E.J."/>
            <person name="Faust A.M.E."/>
            <person name="Altorfer M."/>
            <person name="Dessus-Babus S."/>
            <person name="Burckhardt D."/>
            <person name="Oertli M."/>
            <person name="Naumann U."/>
            <person name="Petersen F."/>
            <person name="Wong J."/>
        </authorList>
    </citation>
    <scope>NUCLEOTIDE SEQUENCE</scope>
    <source>
        <strain evidence="4">GSM-AAB239-AS_SAM_17_03QT</strain>
    </source>
</reference>
<dbReference type="SUPFAM" id="SSF53474">
    <property type="entry name" value="alpha/beta-Hydrolases"/>
    <property type="match status" value="1"/>
</dbReference>
<gene>
    <name evidence="4" type="ORF">M6B38_386710</name>
</gene>
<accession>A0AAX6G260</accession>
<protein>
    <recommendedName>
        <fullName evidence="3">AB hydrolase-1 domain-containing protein</fullName>
    </recommendedName>
</protein>
<keyword evidence="5" id="KW-1185">Reference proteome</keyword>
<dbReference type="InterPro" id="IPR000073">
    <property type="entry name" value="AB_hydrolase_1"/>
</dbReference>
<dbReference type="Proteomes" id="UP001140949">
    <property type="component" value="Unassembled WGS sequence"/>
</dbReference>
<feature type="domain" description="AB hydrolase-1" evidence="3">
    <location>
        <begin position="30"/>
        <end position="293"/>
    </location>
</feature>
<dbReference type="EMBL" id="JANAVB010024000">
    <property type="protein sequence ID" value="KAJ6822567.1"/>
    <property type="molecule type" value="Genomic_DNA"/>
</dbReference>
<organism evidence="4 5">
    <name type="scientific">Iris pallida</name>
    <name type="common">Sweet iris</name>
    <dbReference type="NCBI Taxonomy" id="29817"/>
    <lineage>
        <taxon>Eukaryota</taxon>
        <taxon>Viridiplantae</taxon>
        <taxon>Streptophyta</taxon>
        <taxon>Embryophyta</taxon>
        <taxon>Tracheophyta</taxon>
        <taxon>Spermatophyta</taxon>
        <taxon>Magnoliopsida</taxon>
        <taxon>Liliopsida</taxon>
        <taxon>Asparagales</taxon>
        <taxon>Iridaceae</taxon>
        <taxon>Iridoideae</taxon>
        <taxon>Irideae</taxon>
        <taxon>Iris</taxon>
    </lineage>
</organism>
<proteinExistence type="inferred from homology"/>
<evidence type="ECO:0000256" key="1">
    <source>
        <dbReference type="ARBA" id="ARBA00022801"/>
    </source>
</evidence>
<dbReference type="PRINTS" id="PR00412">
    <property type="entry name" value="EPOXHYDRLASE"/>
</dbReference>
<comment type="similarity">
    <text evidence="2">Belongs to the AB hydrolase superfamily. Epoxide hydrolase family.</text>
</comment>
<dbReference type="GO" id="GO:0016787">
    <property type="term" value="F:hydrolase activity"/>
    <property type="evidence" value="ECO:0007669"/>
    <property type="project" value="UniProtKB-KW"/>
</dbReference>